<dbReference type="AlphaFoldDB" id="A0AAQ3USQ8"/>
<gene>
    <name evidence="2" type="ORF">U9M48_043087</name>
</gene>
<feature type="region of interest" description="Disordered" evidence="1">
    <location>
        <begin position="1"/>
        <end position="168"/>
    </location>
</feature>
<evidence type="ECO:0000313" key="3">
    <source>
        <dbReference type="Proteomes" id="UP001341281"/>
    </source>
</evidence>
<name>A0AAQ3USQ8_PASNO</name>
<dbReference type="Proteomes" id="UP001341281">
    <property type="component" value="Chromosome 10"/>
</dbReference>
<organism evidence="2 3">
    <name type="scientific">Paspalum notatum var. saurae</name>
    <dbReference type="NCBI Taxonomy" id="547442"/>
    <lineage>
        <taxon>Eukaryota</taxon>
        <taxon>Viridiplantae</taxon>
        <taxon>Streptophyta</taxon>
        <taxon>Embryophyta</taxon>
        <taxon>Tracheophyta</taxon>
        <taxon>Spermatophyta</taxon>
        <taxon>Magnoliopsida</taxon>
        <taxon>Liliopsida</taxon>
        <taxon>Poales</taxon>
        <taxon>Poaceae</taxon>
        <taxon>PACMAD clade</taxon>
        <taxon>Panicoideae</taxon>
        <taxon>Andropogonodae</taxon>
        <taxon>Paspaleae</taxon>
        <taxon>Paspalinae</taxon>
        <taxon>Paspalum</taxon>
    </lineage>
</organism>
<feature type="compositionally biased region" description="Low complexity" evidence="1">
    <location>
        <begin position="1"/>
        <end position="23"/>
    </location>
</feature>
<sequence length="168" mass="17762">MGPRRPTRGPSASAAAPPDAGSAAPPPYKESYRHRCHLFPPHTPRPSPSSLAPPSISSSKPKVRAAAVAQFRRSAPSPAKLTLPSTSQGLGNLVPPILGAGSRSSSLLREHPPPPSASSSRPASPLSHRHPRALDVDPPVEFEEQPPEASEQQQGINFEEGKYNINNT</sequence>
<accession>A0AAQ3USQ8</accession>
<dbReference type="EMBL" id="CP144754">
    <property type="protein sequence ID" value="WVZ97561.1"/>
    <property type="molecule type" value="Genomic_DNA"/>
</dbReference>
<proteinExistence type="predicted"/>
<evidence type="ECO:0000313" key="2">
    <source>
        <dbReference type="EMBL" id="WVZ97561.1"/>
    </source>
</evidence>
<feature type="compositionally biased region" description="Low complexity" evidence="1">
    <location>
        <begin position="117"/>
        <end position="126"/>
    </location>
</feature>
<reference evidence="2 3" key="1">
    <citation type="submission" date="2024-02" db="EMBL/GenBank/DDBJ databases">
        <title>High-quality chromosome-scale genome assembly of Pensacola bahiagrass (Paspalum notatum Flugge var. saurae).</title>
        <authorList>
            <person name="Vega J.M."/>
            <person name="Podio M."/>
            <person name="Orjuela J."/>
            <person name="Siena L.A."/>
            <person name="Pessino S.C."/>
            <person name="Combes M.C."/>
            <person name="Mariac C."/>
            <person name="Albertini E."/>
            <person name="Pupilli F."/>
            <person name="Ortiz J.P.A."/>
            <person name="Leblanc O."/>
        </authorList>
    </citation>
    <scope>NUCLEOTIDE SEQUENCE [LARGE SCALE GENOMIC DNA]</scope>
    <source>
        <strain evidence="2">R1</strain>
        <tissue evidence="2">Leaf</tissue>
    </source>
</reference>
<keyword evidence="3" id="KW-1185">Reference proteome</keyword>
<feature type="compositionally biased region" description="Low complexity" evidence="1">
    <location>
        <begin position="48"/>
        <end position="60"/>
    </location>
</feature>
<evidence type="ECO:0000256" key="1">
    <source>
        <dbReference type="SAM" id="MobiDB-lite"/>
    </source>
</evidence>
<protein>
    <submittedName>
        <fullName evidence="2">Uncharacterized protein</fullName>
    </submittedName>
</protein>